<dbReference type="AlphaFoldDB" id="A0AAN8MU41"/>
<feature type="region of interest" description="Disordered" evidence="6">
    <location>
        <begin position="662"/>
        <end position="681"/>
    </location>
</feature>
<feature type="region of interest" description="Disordered" evidence="6">
    <location>
        <begin position="571"/>
        <end position="596"/>
    </location>
</feature>
<dbReference type="InterPro" id="IPR050131">
    <property type="entry name" value="Peptidase_S8_subtilisin-like"/>
</dbReference>
<dbReference type="PANTHER" id="PTHR43806">
    <property type="entry name" value="PEPTIDASE S8"/>
    <property type="match status" value="1"/>
</dbReference>
<evidence type="ECO:0000313" key="10">
    <source>
        <dbReference type="EMBL" id="KAK6337071.1"/>
    </source>
</evidence>
<evidence type="ECO:0000256" key="4">
    <source>
        <dbReference type="ARBA" id="ARBA00022825"/>
    </source>
</evidence>
<evidence type="ECO:0000259" key="9">
    <source>
        <dbReference type="Pfam" id="PF24476"/>
    </source>
</evidence>
<dbReference type="Pfam" id="PF24476">
    <property type="entry name" value="DUF7580"/>
    <property type="match status" value="1"/>
</dbReference>
<dbReference type="GO" id="GO:0006508">
    <property type="term" value="P:proteolysis"/>
    <property type="evidence" value="ECO:0007669"/>
    <property type="project" value="UniProtKB-KW"/>
</dbReference>
<evidence type="ECO:0000256" key="5">
    <source>
        <dbReference type="PROSITE-ProRule" id="PRU01240"/>
    </source>
</evidence>
<keyword evidence="3" id="KW-0378">Hydrolase</keyword>
<reference evidence="10 11" key="1">
    <citation type="submission" date="2019-10" db="EMBL/GenBank/DDBJ databases">
        <authorList>
            <person name="Palmer J.M."/>
        </authorList>
    </citation>
    <scope>NUCLEOTIDE SEQUENCE [LARGE SCALE GENOMIC DNA]</scope>
    <source>
        <strain evidence="10 11">TWF718</strain>
    </source>
</reference>
<feature type="compositionally biased region" description="Pro residues" evidence="6">
    <location>
        <begin position="574"/>
        <end position="588"/>
    </location>
</feature>
<feature type="domain" description="Peptidase S8/S53" evidence="8">
    <location>
        <begin position="737"/>
        <end position="940"/>
    </location>
</feature>
<evidence type="ECO:0000256" key="7">
    <source>
        <dbReference type="SAM" id="Phobius"/>
    </source>
</evidence>
<proteinExistence type="inferred from homology"/>
<keyword evidence="2" id="KW-0645">Protease</keyword>
<keyword evidence="7" id="KW-1133">Transmembrane helix</keyword>
<protein>
    <recommendedName>
        <fullName evidence="12">Peptidase S8/S53 domain-containing protein</fullName>
    </recommendedName>
</protein>
<keyword evidence="7" id="KW-0812">Transmembrane</keyword>
<dbReference type="GO" id="GO:0004252">
    <property type="term" value="F:serine-type endopeptidase activity"/>
    <property type="evidence" value="ECO:0007669"/>
    <property type="project" value="InterPro"/>
</dbReference>
<dbReference type="PROSITE" id="PS51892">
    <property type="entry name" value="SUBTILASE"/>
    <property type="match status" value="1"/>
</dbReference>
<comment type="caution">
    <text evidence="5">Lacks conserved residue(s) required for the propagation of feature annotation.</text>
</comment>
<accession>A0AAN8MU41</accession>
<evidence type="ECO:0000256" key="2">
    <source>
        <dbReference type="ARBA" id="ARBA00022670"/>
    </source>
</evidence>
<sequence length="1019" mass="114919">MDLTNSKSKIRVVWELLGLVLSPFISSLPLYRSTQGNLGVRGTIVLIRAKLEWIGSSLGSEIYIRYLPDVPHDIGEKLYEALYNVLEILETFVVQDILCSEDTSQAESSIWKAALYLEAAKFLQIPRILHLQALIVQSSKSRCGSQAFAVKKYFSSNLEEQPLSVFHSRLGTLEETISQAFDKILPSSKITAIEDSIMAARVAREFGKSAETVFETIATQMDDHCNTKRDGFIRIPVVEKRNIEMLLPVCSNAKSGHLHPTFCSLSTNMELDEYSYLGRSKDETIKVVCESIWQSKMMQRKLALQLRNGYLWEQDSNSRRCTLSEQIYLGDFIWAQGGSTDRFSTFTHQNRAEVPVLLARSMLHLYNTRWFQHLWDMDRLLLCADSHQSLEDRSVHPYLASTLSLSDGNDTNYIPTSFLNENSCDPLYRHELVLSFGLRLLEIESGMPFPATDQDRLDLDDEENGPQLVFLTLQRALTKFEGKGQIEDGYYKIAKTCLDFHKILKKKPFRDIDASLRELVAIHNLIFSPLLQLLAKKFSGAAADLLELEADIQNMKLKDRGPNADVDCQSAPPVAQPPPTLVLTPPKPQRMQKTGHGDRCTILEPVEEFLGEAITTTPQNAAALKPRLCVDEIRNNFGLKPRFRKGRDNNVRSFLQVKVSETQSRSEATTMIPNSPQANCENNEAQELPNMQRKRATMLYEANDLPHDNWWGRLAALNGLLRATSSEKDSPDEDRRSKIAVLDTGILLKDPYAENIGDMYKDFVDKGNLIPEDLSGHGTDTVNFIFRAYETAEIYVARVFQTEKADEDTAERVVEAINWAREKNVDIIVMALGFSRSDESIENAVNAATAKGILVFAAAGNWGGHDKVAFPARLENVFCIFAATPENKNYSDINPPHDRRKAHNFAILGEDIKPPTEQGKSPIIIKGTSISCAIAAGLAGSFIDFSRQRICREDHRLHNFNKKRNISALFEEMSTDYKDGNYYCITPWKILEGTSDAPDRNAKRRKLRSCMSKIVENCS</sequence>
<name>A0AAN8MU41_9PEZI</name>
<dbReference type="InterPro" id="IPR056002">
    <property type="entry name" value="DUF7580"/>
</dbReference>
<dbReference type="InterPro" id="IPR036852">
    <property type="entry name" value="Peptidase_S8/S53_dom_sf"/>
</dbReference>
<organism evidence="10 11">
    <name type="scientific">Orbilia javanica</name>
    <dbReference type="NCBI Taxonomy" id="47235"/>
    <lineage>
        <taxon>Eukaryota</taxon>
        <taxon>Fungi</taxon>
        <taxon>Dikarya</taxon>
        <taxon>Ascomycota</taxon>
        <taxon>Pezizomycotina</taxon>
        <taxon>Orbiliomycetes</taxon>
        <taxon>Orbiliales</taxon>
        <taxon>Orbiliaceae</taxon>
        <taxon>Orbilia</taxon>
    </lineage>
</organism>
<keyword evidence="11" id="KW-1185">Reference proteome</keyword>
<evidence type="ECO:0000313" key="11">
    <source>
        <dbReference type="Proteomes" id="UP001313282"/>
    </source>
</evidence>
<evidence type="ECO:0000256" key="1">
    <source>
        <dbReference type="ARBA" id="ARBA00011073"/>
    </source>
</evidence>
<evidence type="ECO:0008006" key="12">
    <source>
        <dbReference type="Google" id="ProtNLM"/>
    </source>
</evidence>
<keyword evidence="7" id="KW-0472">Membrane</keyword>
<comment type="caution">
    <text evidence="10">The sequence shown here is derived from an EMBL/GenBank/DDBJ whole genome shotgun (WGS) entry which is preliminary data.</text>
</comment>
<dbReference type="PANTHER" id="PTHR43806:SF11">
    <property type="entry name" value="CEREVISIN-RELATED"/>
    <property type="match status" value="1"/>
</dbReference>
<dbReference type="Proteomes" id="UP001313282">
    <property type="component" value="Unassembled WGS sequence"/>
</dbReference>
<dbReference type="Gene3D" id="3.40.50.200">
    <property type="entry name" value="Peptidase S8/S53 domain"/>
    <property type="match status" value="1"/>
</dbReference>
<comment type="similarity">
    <text evidence="1 5">Belongs to the peptidase S8 family.</text>
</comment>
<feature type="domain" description="DUF7580" evidence="9">
    <location>
        <begin position="204"/>
        <end position="533"/>
    </location>
</feature>
<gene>
    <name evidence="10" type="ORF">TWF718_009857</name>
</gene>
<dbReference type="SUPFAM" id="SSF52743">
    <property type="entry name" value="Subtilisin-like"/>
    <property type="match status" value="1"/>
</dbReference>
<keyword evidence="4" id="KW-0720">Serine protease</keyword>
<dbReference type="InterPro" id="IPR000209">
    <property type="entry name" value="Peptidase_S8/S53_dom"/>
</dbReference>
<evidence type="ECO:0000256" key="3">
    <source>
        <dbReference type="ARBA" id="ARBA00022801"/>
    </source>
</evidence>
<evidence type="ECO:0000256" key="6">
    <source>
        <dbReference type="SAM" id="MobiDB-lite"/>
    </source>
</evidence>
<feature type="transmembrane region" description="Helical" evidence="7">
    <location>
        <begin position="12"/>
        <end position="31"/>
    </location>
</feature>
<dbReference type="EMBL" id="JAVHNR010000007">
    <property type="protein sequence ID" value="KAK6337071.1"/>
    <property type="molecule type" value="Genomic_DNA"/>
</dbReference>
<evidence type="ECO:0000259" key="8">
    <source>
        <dbReference type="Pfam" id="PF00082"/>
    </source>
</evidence>
<dbReference type="Pfam" id="PF00082">
    <property type="entry name" value="Peptidase_S8"/>
    <property type="match status" value="1"/>
</dbReference>